<name>A0A3M0BRZ0_9AQUI</name>
<evidence type="ECO:0000313" key="5">
    <source>
        <dbReference type="Proteomes" id="UP000280842"/>
    </source>
</evidence>
<dbReference type="PANTHER" id="PTHR13891">
    <property type="entry name" value="CYTOCHROME C OXIDASE ASSEMBLY FACTOR 7"/>
    <property type="match status" value="1"/>
</dbReference>
<dbReference type="Gene3D" id="1.25.40.10">
    <property type="entry name" value="Tetratricopeptide repeat domain"/>
    <property type="match status" value="1"/>
</dbReference>
<dbReference type="SMART" id="SM00671">
    <property type="entry name" value="SEL1"/>
    <property type="match status" value="2"/>
</dbReference>
<feature type="chain" id="PRO_5018175781" evidence="3">
    <location>
        <begin position="19"/>
        <end position="301"/>
    </location>
</feature>
<organism evidence="4 5">
    <name type="scientific">Hydrogenothermus marinus</name>
    <dbReference type="NCBI Taxonomy" id="133270"/>
    <lineage>
        <taxon>Bacteria</taxon>
        <taxon>Pseudomonadati</taxon>
        <taxon>Aquificota</taxon>
        <taxon>Aquificia</taxon>
        <taxon>Aquificales</taxon>
        <taxon>Hydrogenothermaceae</taxon>
        <taxon>Hydrogenothermus</taxon>
    </lineage>
</organism>
<evidence type="ECO:0000256" key="3">
    <source>
        <dbReference type="SAM" id="SignalP"/>
    </source>
</evidence>
<comment type="caution">
    <text evidence="4">The sequence shown here is derived from an EMBL/GenBank/DDBJ whole genome shotgun (WGS) entry which is preliminary data.</text>
</comment>
<dbReference type="OrthoDB" id="14742at2"/>
<dbReference type="InterPro" id="IPR040239">
    <property type="entry name" value="HcpB-like"/>
</dbReference>
<keyword evidence="3" id="KW-0732">Signal</keyword>
<proteinExistence type="inferred from homology"/>
<keyword evidence="2" id="KW-0677">Repeat</keyword>
<keyword evidence="5" id="KW-1185">Reference proteome</keyword>
<dbReference type="AlphaFoldDB" id="A0A3M0BRZ0"/>
<feature type="signal peptide" evidence="3">
    <location>
        <begin position="1"/>
        <end position="18"/>
    </location>
</feature>
<accession>A0A3M0BRZ0</accession>
<dbReference type="RefSeq" id="WP_121923049.1">
    <property type="nucleotide sequence ID" value="NZ_REFO01000011.1"/>
</dbReference>
<dbReference type="EMBL" id="REFO01000011">
    <property type="protein sequence ID" value="RMA97265.1"/>
    <property type="molecule type" value="Genomic_DNA"/>
</dbReference>
<dbReference type="InterPro" id="IPR011990">
    <property type="entry name" value="TPR-like_helical_dom_sf"/>
</dbReference>
<dbReference type="InterPro" id="IPR006597">
    <property type="entry name" value="Sel1-like"/>
</dbReference>
<gene>
    <name evidence="4" type="ORF">CLV39_0923</name>
</gene>
<reference evidence="4 5" key="1">
    <citation type="submission" date="2018-10" db="EMBL/GenBank/DDBJ databases">
        <title>Genomic Encyclopedia of Archaeal and Bacterial Type Strains, Phase II (KMG-II): from individual species to whole genera.</title>
        <authorList>
            <person name="Goeker M."/>
        </authorList>
    </citation>
    <scope>NUCLEOTIDE SEQUENCE [LARGE SCALE GENOMIC DNA]</scope>
    <source>
        <strain evidence="4 5">VM1</strain>
    </source>
</reference>
<dbReference type="PANTHER" id="PTHR13891:SF1">
    <property type="entry name" value="CYTOCHROME C OXIDASE ASSEMBLY FACTOR 7"/>
    <property type="match status" value="1"/>
</dbReference>
<dbReference type="SUPFAM" id="SSF81901">
    <property type="entry name" value="HCP-like"/>
    <property type="match status" value="1"/>
</dbReference>
<dbReference type="Proteomes" id="UP000280842">
    <property type="component" value="Unassembled WGS sequence"/>
</dbReference>
<sequence length="301" mass="35448">MKKQIYFSLLFFVFTAFAEDNFEKARKALNEKNYNLAISLLKEDCSNNIGKSCEFLGQIYDEGLGVNKDYNKAKYYYEKACKLNESFGCNNLGYLYETVNKDYNKAKYYYKKACNLGYKKACGYYAELKNIENIPKPFGLVVGKTTQEEFLRIVKERNWNISNKGYRIIKDDVSNPNIYGYFIDNINLKYLDTAKFWFYKGILMKIDYELSEDMGKNTFKVYYDKLKAKYGAPAIYREPYLAEGLAEWNFGNVKVILRVPWVSTYTYLTYEDIKLTQEADKDDEEYYKSYIQKTSKDIEGL</sequence>
<evidence type="ECO:0000256" key="2">
    <source>
        <dbReference type="ARBA" id="ARBA00022737"/>
    </source>
</evidence>
<evidence type="ECO:0000256" key="1">
    <source>
        <dbReference type="ARBA" id="ARBA00008486"/>
    </source>
</evidence>
<protein>
    <submittedName>
        <fullName evidence="4">Sel1 repeat-containing protein</fullName>
    </submittedName>
</protein>
<dbReference type="Pfam" id="PF08238">
    <property type="entry name" value="Sel1"/>
    <property type="match status" value="2"/>
</dbReference>
<evidence type="ECO:0000313" key="4">
    <source>
        <dbReference type="EMBL" id="RMA97265.1"/>
    </source>
</evidence>
<comment type="similarity">
    <text evidence="1">Belongs to the hcp beta-lactamase family.</text>
</comment>